<dbReference type="Gene3D" id="3.40.710.10">
    <property type="entry name" value="DD-peptidase/beta-lactamase superfamily"/>
    <property type="match status" value="1"/>
</dbReference>
<dbReference type="PANTHER" id="PTHR43283">
    <property type="entry name" value="BETA-LACTAMASE-RELATED"/>
    <property type="match status" value="1"/>
</dbReference>
<dbReference type="GO" id="GO:0016787">
    <property type="term" value="F:hydrolase activity"/>
    <property type="evidence" value="ECO:0007669"/>
    <property type="project" value="UniProtKB-KW"/>
</dbReference>
<dbReference type="PANTHER" id="PTHR43283:SF7">
    <property type="entry name" value="BETA-LACTAMASE-RELATED DOMAIN-CONTAINING PROTEIN"/>
    <property type="match status" value="1"/>
</dbReference>
<evidence type="ECO:0000313" key="2">
    <source>
        <dbReference type="EMBL" id="MDG0789479.1"/>
    </source>
</evidence>
<feature type="domain" description="Beta-lactamase-related" evidence="1">
    <location>
        <begin position="2"/>
        <end position="190"/>
    </location>
</feature>
<sequence length="214" mass="23901">MTAGMDWPEWGAWGGRPNPMCESDDWVAFILGRRTKSRPGDAMSYNSGCSHLLSLVLQRDTGMTAEAYAARHLFGPLGIDAWQWHTDPQGVSIGGFGLALRGGDLFKLGQLMLSRGRFGGRRIVPEDWIAESTAPRHHTYDWLGSYGYHWWTFTGGGREPLKPHIYYAMGYGGQFLFVIPETETVVSFTSDLYREPLRPLNIFSTFVAGVPYGS</sequence>
<comment type="caution">
    <text evidence="2">The sequence shown here is derived from an EMBL/GenBank/DDBJ whole genome shotgun (WGS) entry which is preliminary data.</text>
</comment>
<protein>
    <submittedName>
        <fullName evidence="2">Serine hydrolase</fullName>
    </submittedName>
</protein>
<dbReference type="RefSeq" id="WP_277563422.1">
    <property type="nucleotide sequence ID" value="NZ_JAPDHZ010000002.1"/>
</dbReference>
<dbReference type="Pfam" id="PF00144">
    <property type="entry name" value="Beta-lactamase"/>
    <property type="match status" value="1"/>
</dbReference>
<dbReference type="InterPro" id="IPR001466">
    <property type="entry name" value="Beta-lactam-related"/>
</dbReference>
<keyword evidence="3" id="KW-1185">Reference proteome</keyword>
<dbReference type="Proteomes" id="UP001153387">
    <property type="component" value="Unassembled WGS sequence"/>
</dbReference>
<evidence type="ECO:0000313" key="3">
    <source>
        <dbReference type="Proteomes" id="UP001153387"/>
    </source>
</evidence>
<reference evidence="2 3" key="1">
    <citation type="submission" date="2022-10" db="EMBL/GenBank/DDBJ databases">
        <title>Comparative genomic analysis of Cohnella hashimotonis sp. nov., isolated from the International Space Station.</title>
        <authorList>
            <person name="Simpson A."/>
            <person name="Venkateswaran K."/>
        </authorList>
    </citation>
    <scope>NUCLEOTIDE SEQUENCE [LARGE SCALE GENOMIC DNA]</scope>
    <source>
        <strain evidence="2 3">DSM 18997</strain>
    </source>
</reference>
<dbReference type="InterPro" id="IPR050789">
    <property type="entry name" value="Diverse_Enzym_Activities"/>
</dbReference>
<organism evidence="2 3">
    <name type="scientific">Cohnella ginsengisoli</name>
    <dbReference type="NCBI Taxonomy" id="425004"/>
    <lineage>
        <taxon>Bacteria</taxon>
        <taxon>Bacillati</taxon>
        <taxon>Bacillota</taxon>
        <taxon>Bacilli</taxon>
        <taxon>Bacillales</taxon>
        <taxon>Paenibacillaceae</taxon>
        <taxon>Cohnella</taxon>
    </lineage>
</organism>
<name>A0A9X4KC91_9BACL</name>
<keyword evidence="2" id="KW-0378">Hydrolase</keyword>
<gene>
    <name evidence="2" type="ORF">OMP38_00395</name>
</gene>
<evidence type="ECO:0000259" key="1">
    <source>
        <dbReference type="Pfam" id="PF00144"/>
    </source>
</evidence>
<dbReference type="SUPFAM" id="SSF56601">
    <property type="entry name" value="beta-lactamase/transpeptidase-like"/>
    <property type="match status" value="1"/>
</dbReference>
<dbReference type="AlphaFoldDB" id="A0A9X4KC91"/>
<accession>A0A9X4KC91</accession>
<proteinExistence type="predicted"/>
<dbReference type="InterPro" id="IPR012338">
    <property type="entry name" value="Beta-lactam/transpept-like"/>
</dbReference>
<dbReference type="EMBL" id="JAPDHZ010000002">
    <property type="protein sequence ID" value="MDG0789479.1"/>
    <property type="molecule type" value="Genomic_DNA"/>
</dbReference>